<dbReference type="NCBIfam" id="TIGR01640">
    <property type="entry name" value="F_box_assoc_1"/>
    <property type="match status" value="1"/>
</dbReference>
<protein>
    <submittedName>
        <fullName evidence="2">F-box protein</fullName>
    </submittedName>
</protein>
<proteinExistence type="predicted"/>
<dbReference type="Proteomes" id="UP001163823">
    <property type="component" value="Chromosome 10"/>
</dbReference>
<dbReference type="AlphaFoldDB" id="A0AAD7PEI6"/>
<dbReference type="EMBL" id="JARAOO010000010">
    <property type="protein sequence ID" value="KAJ7952182.1"/>
    <property type="molecule type" value="Genomic_DNA"/>
</dbReference>
<reference evidence="2" key="1">
    <citation type="journal article" date="2023" name="Science">
        <title>Elucidation of the pathway for biosynthesis of saponin adjuvants from the soapbark tree.</title>
        <authorList>
            <person name="Reed J."/>
            <person name="Orme A."/>
            <person name="El-Demerdash A."/>
            <person name="Owen C."/>
            <person name="Martin L.B.B."/>
            <person name="Misra R.C."/>
            <person name="Kikuchi S."/>
            <person name="Rejzek M."/>
            <person name="Martin A.C."/>
            <person name="Harkess A."/>
            <person name="Leebens-Mack J."/>
            <person name="Louveau T."/>
            <person name="Stephenson M.J."/>
            <person name="Osbourn A."/>
        </authorList>
    </citation>
    <scope>NUCLEOTIDE SEQUENCE</scope>
    <source>
        <strain evidence="2">S10</strain>
    </source>
</reference>
<feature type="domain" description="F-box associated beta-propeller type 1" evidence="1">
    <location>
        <begin position="8"/>
        <end position="168"/>
    </location>
</feature>
<dbReference type="InterPro" id="IPR006527">
    <property type="entry name" value="F-box-assoc_dom_typ1"/>
</dbReference>
<keyword evidence="3" id="KW-1185">Reference proteome</keyword>
<evidence type="ECO:0000313" key="2">
    <source>
        <dbReference type="EMBL" id="KAJ7952182.1"/>
    </source>
</evidence>
<name>A0AAD7PEI6_QUISA</name>
<dbReference type="Pfam" id="PF07734">
    <property type="entry name" value="FBA_1"/>
    <property type="match status" value="1"/>
</dbReference>
<sequence length="202" mass="23017">MTLVIPPEINLYALSKGYWTNLSVEVAPPYLISNESSQAYVNGAVHWIASVKDDGVKYYQSLIVLFETSDEVFCKMELPDGIAGKSELGMSLAAYRKSLLLFYYDQLAAGKDCIIWVMKEYSVSESWVKLFSIDMRGELTNVVSLMENGRLLLVRSDRDLVLYDPEEQRFEDVRYLRIEGMHSYYVTTCMKSLVLLIDADTA</sequence>
<dbReference type="KEGG" id="qsa:O6P43_024076"/>
<accession>A0AAD7PEI6</accession>
<gene>
    <name evidence="2" type="ORF">O6P43_024076</name>
</gene>
<comment type="caution">
    <text evidence="2">The sequence shown here is derived from an EMBL/GenBank/DDBJ whole genome shotgun (WGS) entry which is preliminary data.</text>
</comment>
<evidence type="ECO:0000259" key="1">
    <source>
        <dbReference type="Pfam" id="PF07734"/>
    </source>
</evidence>
<dbReference type="InterPro" id="IPR017451">
    <property type="entry name" value="F-box-assoc_interact_dom"/>
</dbReference>
<organism evidence="2 3">
    <name type="scientific">Quillaja saponaria</name>
    <name type="common">Soap bark tree</name>
    <dbReference type="NCBI Taxonomy" id="32244"/>
    <lineage>
        <taxon>Eukaryota</taxon>
        <taxon>Viridiplantae</taxon>
        <taxon>Streptophyta</taxon>
        <taxon>Embryophyta</taxon>
        <taxon>Tracheophyta</taxon>
        <taxon>Spermatophyta</taxon>
        <taxon>Magnoliopsida</taxon>
        <taxon>eudicotyledons</taxon>
        <taxon>Gunneridae</taxon>
        <taxon>Pentapetalae</taxon>
        <taxon>rosids</taxon>
        <taxon>fabids</taxon>
        <taxon>Fabales</taxon>
        <taxon>Quillajaceae</taxon>
        <taxon>Quillaja</taxon>
    </lineage>
</organism>
<evidence type="ECO:0000313" key="3">
    <source>
        <dbReference type="Proteomes" id="UP001163823"/>
    </source>
</evidence>